<evidence type="ECO:0000313" key="3">
    <source>
        <dbReference type="Proteomes" id="UP000256269"/>
    </source>
</evidence>
<feature type="chain" id="PRO_5039145110" description="ABC-type nitrate/sulfonate/bicarbonate transport system substrate-binding protein" evidence="1">
    <location>
        <begin position="19"/>
        <end position="397"/>
    </location>
</feature>
<dbReference type="RefSeq" id="WP_116176325.1">
    <property type="nucleotide sequence ID" value="NZ_CP144375.1"/>
</dbReference>
<dbReference type="Gene3D" id="3.40.190.10">
    <property type="entry name" value="Periplasmic binding protein-like II"/>
    <property type="match status" value="1"/>
</dbReference>
<dbReference type="Proteomes" id="UP000256269">
    <property type="component" value="Unassembled WGS sequence"/>
</dbReference>
<dbReference type="AlphaFoldDB" id="A0A3E0HII6"/>
<feature type="signal peptide" evidence="1">
    <location>
        <begin position="1"/>
        <end position="18"/>
    </location>
</feature>
<dbReference type="PROSITE" id="PS51257">
    <property type="entry name" value="PROKAR_LIPOPROTEIN"/>
    <property type="match status" value="1"/>
</dbReference>
<evidence type="ECO:0000313" key="2">
    <source>
        <dbReference type="EMBL" id="REH46202.1"/>
    </source>
</evidence>
<evidence type="ECO:0000256" key="1">
    <source>
        <dbReference type="SAM" id="SignalP"/>
    </source>
</evidence>
<gene>
    <name evidence="2" type="ORF">BCF44_107335</name>
</gene>
<dbReference type="EMBL" id="QUNO01000007">
    <property type="protein sequence ID" value="REH46202.1"/>
    <property type="molecule type" value="Genomic_DNA"/>
</dbReference>
<protein>
    <recommendedName>
        <fullName evidence="4">ABC-type nitrate/sulfonate/bicarbonate transport system substrate-binding protein</fullName>
    </recommendedName>
</protein>
<name>A0A3E0HII6_9PSEU</name>
<comment type="caution">
    <text evidence="2">The sequence shown here is derived from an EMBL/GenBank/DDBJ whole genome shotgun (WGS) entry which is preliminary data.</text>
</comment>
<proteinExistence type="predicted"/>
<organism evidence="2 3">
    <name type="scientific">Kutzneria buriramensis</name>
    <dbReference type="NCBI Taxonomy" id="1045776"/>
    <lineage>
        <taxon>Bacteria</taxon>
        <taxon>Bacillati</taxon>
        <taxon>Actinomycetota</taxon>
        <taxon>Actinomycetes</taxon>
        <taxon>Pseudonocardiales</taxon>
        <taxon>Pseudonocardiaceae</taxon>
        <taxon>Kutzneria</taxon>
    </lineage>
</organism>
<reference evidence="2 3" key="1">
    <citation type="submission" date="2018-08" db="EMBL/GenBank/DDBJ databases">
        <title>Genomic Encyclopedia of Archaeal and Bacterial Type Strains, Phase II (KMG-II): from individual species to whole genera.</title>
        <authorList>
            <person name="Goeker M."/>
        </authorList>
    </citation>
    <scope>NUCLEOTIDE SEQUENCE [LARGE SCALE GENOMIC DNA]</scope>
    <source>
        <strain evidence="2 3">DSM 45791</strain>
    </source>
</reference>
<accession>A0A3E0HII6</accession>
<keyword evidence="3" id="KW-1185">Reference proteome</keyword>
<evidence type="ECO:0008006" key="4">
    <source>
        <dbReference type="Google" id="ProtNLM"/>
    </source>
</evidence>
<keyword evidence="1" id="KW-0732">Signal</keyword>
<sequence length="397" mass="41355">MRTRPRTAAITLSVAALAASLAACGGGGSAEAGGSSPAPSTATGPAISLSDVCPSTVVVQTDWNPEADHGHLYQLLGPSPSIDASQKSVTGDLYANGRPTGVKLQIRAGGPAIGYSTVSAQMSQDKSITLGYVSTDEAIEFSGNMPTTAVFAENDKSPMMIMWDPKTYPGVATIKDLGAKLQANGGVVRYFNGAAYMSYLTAAAYLPAGVLDGSYDGAPAKFVTAKGKDAQQGFATAEPYVYQNEIAAWGKPLKFQLVADTGWSPYPETMSVRTADLASLSPCLKKLVPVMQQADVDFMRNPAATNDLIVKLVQAYNNGWTYDAEVGKAAVTQMKELKIATDGSTGHVGAMDDKRVSELITVAAPIFGKSGGHVKTGLAAGDLVTNQFLDPKIGLGW</sequence>
<dbReference type="OrthoDB" id="3595952at2"/>